<dbReference type="SUPFAM" id="SSF46767">
    <property type="entry name" value="Methylated DNA-protein cysteine methyltransferase, C-terminal domain"/>
    <property type="match status" value="1"/>
</dbReference>
<dbReference type="Pfam" id="PF01035">
    <property type="entry name" value="DNA_binding_1"/>
    <property type="match status" value="1"/>
</dbReference>
<name>A0A1F4ZDG6_9BACT</name>
<comment type="caution">
    <text evidence="8">The sequence shown here is derived from an EMBL/GenBank/DDBJ whole genome shotgun (WGS) entry which is preliminary data.</text>
</comment>
<dbReference type="InterPro" id="IPR036217">
    <property type="entry name" value="MethylDNA_cys_MeTrfase_DNAb"/>
</dbReference>
<dbReference type="InterPro" id="IPR001497">
    <property type="entry name" value="MethylDNA_cys_MeTrfase_AS"/>
</dbReference>
<dbReference type="AlphaFoldDB" id="A0A1F4ZDG6"/>
<evidence type="ECO:0000256" key="1">
    <source>
        <dbReference type="ARBA" id="ARBA00001286"/>
    </source>
</evidence>
<dbReference type="PANTHER" id="PTHR42942">
    <property type="entry name" value="6-O-METHYLGUANINE DNA METHYLTRANSFERASE"/>
    <property type="match status" value="1"/>
</dbReference>
<evidence type="ECO:0000256" key="5">
    <source>
        <dbReference type="ARBA" id="ARBA00023204"/>
    </source>
</evidence>
<dbReference type="EMBL" id="MEXN01000001">
    <property type="protein sequence ID" value="OGD04323.1"/>
    <property type="molecule type" value="Genomic_DNA"/>
</dbReference>
<evidence type="ECO:0000256" key="4">
    <source>
        <dbReference type="ARBA" id="ARBA00022763"/>
    </source>
</evidence>
<protein>
    <recommendedName>
        <fullName evidence="7">Methylated-DNA-[protein]-cysteine S-methyltransferase DNA binding domain-containing protein</fullName>
    </recommendedName>
</protein>
<evidence type="ECO:0000313" key="9">
    <source>
        <dbReference type="Proteomes" id="UP000177080"/>
    </source>
</evidence>
<comment type="catalytic activity">
    <reaction evidence="1">
        <text>a 4-O-methyl-thymidine in DNA + L-cysteinyl-[protein] = a thymidine in DNA + S-methyl-L-cysteinyl-[protein]</text>
        <dbReference type="Rhea" id="RHEA:53428"/>
        <dbReference type="Rhea" id="RHEA-COMP:10131"/>
        <dbReference type="Rhea" id="RHEA-COMP:10132"/>
        <dbReference type="Rhea" id="RHEA-COMP:13555"/>
        <dbReference type="Rhea" id="RHEA-COMP:13556"/>
        <dbReference type="ChEBI" id="CHEBI:29950"/>
        <dbReference type="ChEBI" id="CHEBI:82612"/>
        <dbReference type="ChEBI" id="CHEBI:137386"/>
        <dbReference type="ChEBI" id="CHEBI:137387"/>
        <dbReference type="EC" id="2.1.1.63"/>
    </reaction>
</comment>
<keyword evidence="5" id="KW-0234">DNA repair</keyword>
<gene>
    <name evidence="8" type="ORF">A2989_04770</name>
</gene>
<dbReference type="STRING" id="1797259.A2989_04770"/>
<keyword evidence="2" id="KW-0489">Methyltransferase</keyword>
<evidence type="ECO:0000256" key="6">
    <source>
        <dbReference type="ARBA" id="ARBA00049348"/>
    </source>
</evidence>
<dbReference type="PROSITE" id="PS00374">
    <property type="entry name" value="MGMT"/>
    <property type="match status" value="1"/>
</dbReference>
<evidence type="ECO:0000256" key="2">
    <source>
        <dbReference type="ARBA" id="ARBA00022603"/>
    </source>
</evidence>
<reference evidence="8 9" key="1">
    <citation type="journal article" date="2016" name="Nat. Commun.">
        <title>Thousands of microbial genomes shed light on interconnected biogeochemical processes in an aquifer system.</title>
        <authorList>
            <person name="Anantharaman K."/>
            <person name="Brown C.T."/>
            <person name="Hug L.A."/>
            <person name="Sharon I."/>
            <person name="Castelle C.J."/>
            <person name="Probst A.J."/>
            <person name="Thomas B.C."/>
            <person name="Singh A."/>
            <person name="Wilkins M.J."/>
            <person name="Karaoz U."/>
            <person name="Brodie E.L."/>
            <person name="Williams K.H."/>
            <person name="Hubbard S.S."/>
            <person name="Banfield J.F."/>
        </authorList>
    </citation>
    <scope>NUCLEOTIDE SEQUENCE [LARGE SCALE GENOMIC DNA]</scope>
</reference>
<organism evidence="8 9">
    <name type="scientific">Candidatus Amesbacteria bacterium RIFCSPLOWO2_01_FULL_48_25</name>
    <dbReference type="NCBI Taxonomy" id="1797259"/>
    <lineage>
        <taxon>Bacteria</taxon>
        <taxon>Candidatus Amesiibacteriota</taxon>
    </lineage>
</organism>
<dbReference type="Proteomes" id="UP000177080">
    <property type="component" value="Unassembled WGS sequence"/>
</dbReference>
<evidence type="ECO:0000259" key="7">
    <source>
        <dbReference type="Pfam" id="PF01035"/>
    </source>
</evidence>
<comment type="catalytic activity">
    <reaction evidence="6">
        <text>a 6-O-methyl-2'-deoxyguanosine in DNA + L-cysteinyl-[protein] = S-methyl-L-cysteinyl-[protein] + a 2'-deoxyguanosine in DNA</text>
        <dbReference type="Rhea" id="RHEA:24000"/>
        <dbReference type="Rhea" id="RHEA-COMP:10131"/>
        <dbReference type="Rhea" id="RHEA-COMP:10132"/>
        <dbReference type="Rhea" id="RHEA-COMP:11367"/>
        <dbReference type="Rhea" id="RHEA-COMP:11368"/>
        <dbReference type="ChEBI" id="CHEBI:29950"/>
        <dbReference type="ChEBI" id="CHEBI:82612"/>
        <dbReference type="ChEBI" id="CHEBI:85445"/>
        <dbReference type="ChEBI" id="CHEBI:85448"/>
        <dbReference type="EC" id="2.1.1.63"/>
    </reaction>
</comment>
<evidence type="ECO:0000256" key="3">
    <source>
        <dbReference type="ARBA" id="ARBA00022679"/>
    </source>
</evidence>
<dbReference type="PANTHER" id="PTHR42942:SF1">
    <property type="entry name" value="ALKYLTRANSFERASE-LIKE PROTEIN 1"/>
    <property type="match status" value="1"/>
</dbReference>
<dbReference type="Gene3D" id="1.10.10.10">
    <property type="entry name" value="Winged helix-like DNA-binding domain superfamily/Winged helix DNA-binding domain"/>
    <property type="match status" value="1"/>
</dbReference>
<dbReference type="InterPro" id="IPR052520">
    <property type="entry name" value="ATL_DNA_repair"/>
</dbReference>
<dbReference type="GO" id="GO:0032259">
    <property type="term" value="P:methylation"/>
    <property type="evidence" value="ECO:0007669"/>
    <property type="project" value="UniProtKB-KW"/>
</dbReference>
<dbReference type="NCBIfam" id="TIGR00589">
    <property type="entry name" value="ogt"/>
    <property type="match status" value="1"/>
</dbReference>
<dbReference type="InterPro" id="IPR014048">
    <property type="entry name" value="MethylDNA_cys_MeTrfase_DNA-bd"/>
</dbReference>
<feature type="domain" description="Methylated-DNA-[protein]-cysteine S-methyltransferase DNA binding" evidence="7">
    <location>
        <begin position="3"/>
        <end position="82"/>
    </location>
</feature>
<dbReference type="GO" id="GO:0003908">
    <property type="term" value="F:methylated-DNA-[protein]-cysteine S-methyltransferase activity"/>
    <property type="evidence" value="ECO:0007669"/>
    <property type="project" value="UniProtKB-EC"/>
</dbReference>
<dbReference type="GO" id="GO:0006281">
    <property type="term" value="P:DNA repair"/>
    <property type="evidence" value="ECO:0007669"/>
    <property type="project" value="UniProtKB-KW"/>
</dbReference>
<dbReference type="InterPro" id="IPR036388">
    <property type="entry name" value="WH-like_DNA-bd_sf"/>
</dbReference>
<keyword evidence="3" id="KW-0808">Transferase</keyword>
<evidence type="ECO:0000313" key="8">
    <source>
        <dbReference type="EMBL" id="OGD04323.1"/>
    </source>
</evidence>
<accession>A0A1F4ZDG6</accession>
<dbReference type="CDD" id="cd06445">
    <property type="entry name" value="ATase"/>
    <property type="match status" value="1"/>
</dbReference>
<proteinExistence type="predicted"/>
<sequence length="102" mass="11335">MSFFEDVYRVVKEIPQGEIMTYGQVARAIGTRDARRVGQALHANKDRNVPCHRVVFADGSLAPGYAFGGLEEQKKRLVAEGVKFEREKVDLVNSSFVFGESG</sequence>
<keyword evidence="4" id="KW-0227">DNA damage</keyword>